<dbReference type="AlphaFoldDB" id="A0A211ZVF6"/>
<dbReference type="PANTHER" id="PTHR43649:SF12">
    <property type="entry name" value="DIACETYLCHITOBIOSE BINDING PROTEIN DASA"/>
    <property type="match status" value="1"/>
</dbReference>
<accession>A0A211ZVF6</accession>
<dbReference type="SUPFAM" id="SSF53850">
    <property type="entry name" value="Periplasmic binding protein-like II"/>
    <property type="match status" value="1"/>
</dbReference>
<proteinExistence type="inferred from homology"/>
<evidence type="ECO:0000256" key="1">
    <source>
        <dbReference type="ARBA" id="ARBA00004418"/>
    </source>
</evidence>
<keyword evidence="3" id="KW-0732">Signal</keyword>
<dbReference type="InterPro" id="IPR050490">
    <property type="entry name" value="Bact_solute-bd_prot1"/>
</dbReference>
<protein>
    <submittedName>
        <fullName evidence="4">ABC transporter substrate-binding protein</fullName>
    </submittedName>
</protein>
<dbReference type="STRING" id="1122125.GCA_000423185_02254"/>
<keyword evidence="5" id="KW-1185">Reference proteome</keyword>
<feature type="chain" id="PRO_5012532781" evidence="3">
    <location>
        <begin position="26"/>
        <end position="427"/>
    </location>
</feature>
<comment type="similarity">
    <text evidence="2">Belongs to the bacterial solute-binding protein 1 family.</text>
</comment>
<dbReference type="Proteomes" id="UP000196655">
    <property type="component" value="Unassembled WGS sequence"/>
</dbReference>
<sequence>MKQIWTGLSAALLLGAAFAAPPAAAEQVTLQVLHAWPSHKRFHEPIAEAFMKAHPDIRIEFQAPAASYGDAHQRIIRAAMTDTLPDVYYAAYNTLPELVRTLQPRGQIAPLDGLLQAEGAGWIATNYSPNVLALGQVDGKQWGLPFNASTPIVYFNRDLIAKAGANPDAFPADWDGIIDLARRIKASSDADGMSYAVDEWGDDWLWQALVDNFGGQVIDPQTQKVAFGGDAGRKAVTLARRFVAETDMPFLNEDQAIQQFAAGKLGIFIGSTAEVRSMGDAIGGKFQFGTAAYPVADKAKGGLPTGGNAAVILTQDPAKQKAAWEFLKFVTGPEGQTMAVLGSGYMPTNLQVTKPDYLGDHYAKNPDWTTSLKQWPIARSWAGYPGNKSVGIWDEQKAILSAIMRGTVTPEDGLAQLVAATDTILTN</sequence>
<dbReference type="RefSeq" id="WP_088149188.1">
    <property type="nucleotide sequence ID" value="NZ_NHON01000001.1"/>
</dbReference>
<comment type="subcellular location">
    <subcellularLocation>
        <location evidence="1">Periplasm</location>
    </subcellularLocation>
</comment>
<dbReference type="Pfam" id="PF01547">
    <property type="entry name" value="SBP_bac_1"/>
    <property type="match status" value="1"/>
</dbReference>
<gene>
    <name evidence="4" type="ORF">BWR60_01320</name>
</gene>
<evidence type="ECO:0000256" key="2">
    <source>
        <dbReference type="ARBA" id="ARBA00008520"/>
    </source>
</evidence>
<evidence type="ECO:0000313" key="5">
    <source>
        <dbReference type="Proteomes" id="UP000196655"/>
    </source>
</evidence>
<organism evidence="4 5">
    <name type="scientific">Inquilinus limosus</name>
    <dbReference type="NCBI Taxonomy" id="171674"/>
    <lineage>
        <taxon>Bacteria</taxon>
        <taxon>Pseudomonadati</taxon>
        <taxon>Pseudomonadota</taxon>
        <taxon>Alphaproteobacteria</taxon>
        <taxon>Rhodospirillales</taxon>
        <taxon>Rhodospirillaceae</taxon>
        <taxon>Inquilinus</taxon>
    </lineage>
</organism>
<feature type="signal peptide" evidence="3">
    <location>
        <begin position="1"/>
        <end position="25"/>
    </location>
</feature>
<dbReference type="Gene3D" id="3.40.190.10">
    <property type="entry name" value="Periplasmic binding protein-like II"/>
    <property type="match status" value="1"/>
</dbReference>
<dbReference type="EMBL" id="NHON01000001">
    <property type="protein sequence ID" value="OWJ69199.1"/>
    <property type="molecule type" value="Genomic_DNA"/>
</dbReference>
<comment type="caution">
    <text evidence="4">The sequence shown here is derived from an EMBL/GenBank/DDBJ whole genome shotgun (WGS) entry which is preliminary data.</text>
</comment>
<dbReference type="GO" id="GO:0042597">
    <property type="term" value="C:periplasmic space"/>
    <property type="evidence" value="ECO:0007669"/>
    <property type="project" value="UniProtKB-SubCell"/>
</dbReference>
<reference evidence="5" key="1">
    <citation type="submission" date="2017-05" db="EMBL/GenBank/DDBJ databases">
        <authorList>
            <person name="Macchi M."/>
            <person name="Festa S."/>
            <person name="Coppotelli B.M."/>
            <person name="Morelli I.S."/>
        </authorList>
    </citation>
    <scope>NUCLEOTIDE SEQUENCE [LARGE SCALE GENOMIC DNA]</scope>
    <source>
        <strain evidence="5">I</strain>
    </source>
</reference>
<evidence type="ECO:0000256" key="3">
    <source>
        <dbReference type="SAM" id="SignalP"/>
    </source>
</evidence>
<dbReference type="PANTHER" id="PTHR43649">
    <property type="entry name" value="ARABINOSE-BINDING PROTEIN-RELATED"/>
    <property type="match status" value="1"/>
</dbReference>
<dbReference type="InterPro" id="IPR006059">
    <property type="entry name" value="SBP"/>
</dbReference>
<name>A0A211ZVF6_9PROT</name>
<evidence type="ECO:0000313" key="4">
    <source>
        <dbReference type="EMBL" id="OWJ69199.1"/>
    </source>
</evidence>
<dbReference type="CDD" id="cd14748">
    <property type="entry name" value="PBP2_UgpB"/>
    <property type="match status" value="1"/>
</dbReference>
<dbReference type="OrthoDB" id="2509690at2"/>